<evidence type="ECO:0000259" key="8">
    <source>
        <dbReference type="PROSITE" id="PS51352"/>
    </source>
</evidence>
<dbReference type="OrthoDB" id="9811036at2"/>
<dbReference type="Pfam" id="PF02683">
    <property type="entry name" value="DsbD_TM"/>
    <property type="match status" value="1"/>
</dbReference>
<evidence type="ECO:0000256" key="1">
    <source>
        <dbReference type="ARBA" id="ARBA00004651"/>
    </source>
</evidence>
<feature type="transmembrane region" description="Helical" evidence="7">
    <location>
        <begin position="257"/>
        <end position="281"/>
    </location>
</feature>
<organism evidence="9 10">
    <name type="scientific">Marinomonas fungiae</name>
    <dbReference type="NCBI Taxonomy" id="1137284"/>
    <lineage>
        <taxon>Bacteria</taxon>
        <taxon>Pseudomonadati</taxon>
        <taxon>Pseudomonadota</taxon>
        <taxon>Gammaproteobacteria</taxon>
        <taxon>Oceanospirillales</taxon>
        <taxon>Oceanospirillaceae</taxon>
        <taxon>Marinomonas</taxon>
    </lineage>
</organism>
<dbReference type="GO" id="GO:0017004">
    <property type="term" value="P:cytochrome complex assembly"/>
    <property type="evidence" value="ECO:0007669"/>
    <property type="project" value="UniProtKB-KW"/>
</dbReference>
<feature type="transmembrane region" description="Helical" evidence="7">
    <location>
        <begin position="217"/>
        <end position="245"/>
    </location>
</feature>
<protein>
    <submittedName>
        <fullName evidence="9">Thiol:disulfide interchange protein</fullName>
    </submittedName>
</protein>
<dbReference type="Proteomes" id="UP000182769">
    <property type="component" value="Unassembled WGS sequence"/>
</dbReference>
<keyword evidence="6 7" id="KW-0472">Membrane</keyword>
<name>A0A0K6IUH1_9GAMM</name>
<dbReference type="Pfam" id="PF11412">
    <property type="entry name" value="DsbD_N"/>
    <property type="match status" value="1"/>
</dbReference>
<feature type="transmembrane region" description="Helical" evidence="7">
    <location>
        <begin position="407"/>
        <end position="427"/>
    </location>
</feature>
<evidence type="ECO:0000313" key="9">
    <source>
        <dbReference type="EMBL" id="CUB06714.1"/>
    </source>
</evidence>
<keyword evidence="10" id="KW-1185">Reference proteome</keyword>
<keyword evidence="3 7" id="KW-0812">Transmembrane</keyword>
<dbReference type="Gene3D" id="2.60.40.1250">
    <property type="entry name" value="Thiol:disulfide interchange protein DsbD, N-terminal domain"/>
    <property type="match status" value="1"/>
</dbReference>
<evidence type="ECO:0000256" key="5">
    <source>
        <dbReference type="ARBA" id="ARBA00022989"/>
    </source>
</evidence>
<dbReference type="InterPro" id="IPR003834">
    <property type="entry name" value="Cyt_c_assmbl_TM_dom"/>
</dbReference>
<feature type="transmembrane region" description="Helical" evidence="7">
    <location>
        <begin position="373"/>
        <end position="395"/>
    </location>
</feature>
<gene>
    <name evidence="9" type="ORF">Ga0061065_12128</name>
</gene>
<evidence type="ECO:0000256" key="4">
    <source>
        <dbReference type="ARBA" id="ARBA00022748"/>
    </source>
</evidence>
<feature type="domain" description="Thioredoxin" evidence="8">
    <location>
        <begin position="482"/>
        <end position="629"/>
    </location>
</feature>
<dbReference type="InterPro" id="IPR036929">
    <property type="entry name" value="DsbDN_sf"/>
</dbReference>
<dbReference type="AlphaFoldDB" id="A0A0K6IUH1"/>
<dbReference type="GO" id="GO:0005886">
    <property type="term" value="C:plasma membrane"/>
    <property type="evidence" value="ECO:0007669"/>
    <property type="project" value="UniProtKB-SubCell"/>
</dbReference>
<dbReference type="RefSeq" id="WP_082443882.1">
    <property type="nucleotide sequence ID" value="NZ_CYHG01000021.1"/>
</dbReference>
<dbReference type="InterPro" id="IPR013766">
    <property type="entry name" value="Thioredoxin_domain"/>
</dbReference>
<dbReference type="CDD" id="cd02953">
    <property type="entry name" value="DsbDgamma"/>
    <property type="match status" value="1"/>
</dbReference>
<feature type="transmembrane region" description="Helical" evidence="7">
    <location>
        <begin position="340"/>
        <end position="367"/>
    </location>
</feature>
<dbReference type="GO" id="GO:0015035">
    <property type="term" value="F:protein-disulfide reductase activity"/>
    <property type="evidence" value="ECO:0007669"/>
    <property type="project" value="TreeGrafter"/>
</dbReference>
<dbReference type="SUPFAM" id="SSF74863">
    <property type="entry name" value="Thiol:disulfide interchange protein DsbD, N-terminal domain (DsbD-alpha)"/>
    <property type="match status" value="1"/>
</dbReference>
<evidence type="ECO:0000256" key="6">
    <source>
        <dbReference type="ARBA" id="ARBA00023136"/>
    </source>
</evidence>
<keyword evidence="4" id="KW-0201">Cytochrome c-type biogenesis</keyword>
<evidence type="ECO:0000313" key="10">
    <source>
        <dbReference type="Proteomes" id="UP000182769"/>
    </source>
</evidence>
<dbReference type="InterPro" id="IPR035671">
    <property type="entry name" value="DsbD_gamma"/>
</dbReference>
<reference evidence="10" key="1">
    <citation type="submission" date="2015-08" db="EMBL/GenBank/DDBJ databases">
        <authorList>
            <person name="Varghese N."/>
        </authorList>
    </citation>
    <scope>NUCLEOTIDE SEQUENCE [LARGE SCALE GENOMIC DNA]</scope>
    <source>
        <strain evidence="10">JCM 18476</strain>
    </source>
</reference>
<dbReference type="EMBL" id="CYHG01000021">
    <property type="protein sequence ID" value="CUB06714.1"/>
    <property type="molecule type" value="Genomic_DNA"/>
</dbReference>
<dbReference type="PROSITE" id="PS51352">
    <property type="entry name" value="THIOREDOXIN_2"/>
    <property type="match status" value="1"/>
</dbReference>
<dbReference type="Pfam" id="PF13899">
    <property type="entry name" value="Thioredoxin_7"/>
    <property type="match status" value="1"/>
</dbReference>
<feature type="transmembrane region" description="Helical" evidence="7">
    <location>
        <begin position="293"/>
        <end position="315"/>
    </location>
</feature>
<feature type="transmembrane region" description="Helical" evidence="7">
    <location>
        <begin position="433"/>
        <end position="451"/>
    </location>
</feature>
<feature type="transmembrane region" description="Helical" evidence="7">
    <location>
        <begin position="471"/>
        <end position="494"/>
    </location>
</feature>
<dbReference type="SUPFAM" id="SSF52833">
    <property type="entry name" value="Thioredoxin-like"/>
    <property type="match status" value="1"/>
</dbReference>
<evidence type="ECO:0000256" key="2">
    <source>
        <dbReference type="ARBA" id="ARBA00022475"/>
    </source>
</evidence>
<accession>A0A0K6IUH1</accession>
<comment type="subcellular location">
    <subcellularLocation>
        <location evidence="1">Cell membrane</location>
        <topology evidence="1">Multi-pass membrane protein</topology>
    </subcellularLocation>
</comment>
<dbReference type="PANTHER" id="PTHR32234">
    <property type="entry name" value="THIOL:DISULFIDE INTERCHANGE PROTEIN DSBD"/>
    <property type="match status" value="1"/>
</dbReference>
<dbReference type="InterPro" id="IPR036249">
    <property type="entry name" value="Thioredoxin-like_sf"/>
</dbReference>
<dbReference type="PANTHER" id="PTHR32234:SF0">
    <property type="entry name" value="THIOL:DISULFIDE INTERCHANGE PROTEIN DSBD"/>
    <property type="match status" value="1"/>
</dbReference>
<dbReference type="STRING" id="1137284.GCA_001418205_03752"/>
<proteinExistence type="predicted"/>
<sequence>MNTRTTNQQPSPSSFLKLSFCWRLAMVALLWAQLSVANAGLWESLTGQKPQGPLPVEEAYLFSYNQPEPGLLVLQWVMPESGYYLYRDQIKLHTNGQLDVGDIQKGPTVEKEDAIYGQSQVYYDQAEFRIAVQQSSAGNPNPEFKIEYQGCWEGGICYPPQTETVQLTAVPTDTAPAAPLLAKAVSPKISDDPLDFSLTDQRRFSDMLTSGSFSVTLLLFFLAGLALSLTPCVFPMIPILSSVIVGHEGKVSTRQAFLYSSIYVLAMALTYTLAGVAAGIFGANIQAAFQNPWIISTFSLMFVVFALSMFGFFEIQMPAVIQNRLANLSRQQRGGRSASVFAMGVLSALIVGPCVAAPLAGALVYIGQTGDPVLGGAALFSLSLGMGAPLIIIGTSAGKLLPKAGHWMVHIKAGFGVVMLLMAVWMLDRIVPPTVTVLLVGAILITSSIYLKALDRLPEGSSGWGKLGKGIGVLMLIYGSTLLIGIAAGTASLLKPLGGIGGGSSNSSVALAPFAKVTSLDQLRPLLDQARDQGRPVMLDFYADWCITCKELESFVFVDASVQAEFKRFTLIKVDVTANDDAATALNKEYKIIGPPAQIFYDHKGKLLAEKILIGVPTVADFVDLLRSI</sequence>
<dbReference type="NCBIfam" id="NF001419">
    <property type="entry name" value="PRK00293.1"/>
    <property type="match status" value="1"/>
</dbReference>
<dbReference type="Gene3D" id="3.40.30.10">
    <property type="entry name" value="Glutaredoxin"/>
    <property type="match status" value="1"/>
</dbReference>
<evidence type="ECO:0000256" key="3">
    <source>
        <dbReference type="ARBA" id="ARBA00022692"/>
    </source>
</evidence>
<evidence type="ECO:0000256" key="7">
    <source>
        <dbReference type="SAM" id="Phobius"/>
    </source>
</evidence>
<dbReference type="GO" id="GO:0045454">
    <property type="term" value="P:cell redox homeostasis"/>
    <property type="evidence" value="ECO:0007669"/>
    <property type="project" value="TreeGrafter"/>
</dbReference>
<keyword evidence="2" id="KW-1003">Cell membrane</keyword>
<dbReference type="InterPro" id="IPR028250">
    <property type="entry name" value="DsbDN"/>
</dbReference>
<keyword evidence="5 7" id="KW-1133">Transmembrane helix</keyword>